<organism evidence="1">
    <name type="scientific">Arundo donax</name>
    <name type="common">Giant reed</name>
    <name type="synonym">Donax arundinaceus</name>
    <dbReference type="NCBI Taxonomy" id="35708"/>
    <lineage>
        <taxon>Eukaryota</taxon>
        <taxon>Viridiplantae</taxon>
        <taxon>Streptophyta</taxon>
        <taxon>Embryophyta</taxon>
        <taxon>Tracheophyta</taxon>
        <taxon>Spermatophyta</taxon>
        <taxon>Magnoliopsida</taxon>
        <taxon>Liliopsida</taxon>
        <taxon>Poales</taxon>
        <taxon>Poaceae</taxon>
        <taxon>PACMAD clade</taxon>
        <taxon>Arundinoideae</taxon>
        <taxon>Arundineae</taxon>
        <taxon>Arundo</taxon>
    </lineage>
</organism>
<dbReference type="AlphaFoldDB" id="A0A0A9CVK8"/>
<proteinExistence type="predicted"/>
<reference evidence="1" key="1">
    <citation type="submission" date="2014-09" db="EMBL/GenBank/DDBJ databases">
        <authorList>
            <person name="Magalhaes I.L.F."/>
            <person name="Oliveira U."/>
            <person name="Santos F.R."/>
            <person name="Vidigal T.H.D.A."/>
            <person name="Brescovit A.D."/>
            <person name="Santos A.J."/>
        </authorList>
    </citation>
    <scope>NUCLEOTIDE SEQUENCE</scope>
    <source>
        <tissue evidence="1">Shoot tissue taken approximately 20 cm above the soil surface</tissue>
    </source>
</reference>
<name>A0A0A9CVK8_ARUDO</name>
<reference evidence="1" key="2">
    <citation type="journal article" date="2015" name="Data Brief">
        <title>Shoot transcriptome of the giant reed, Arundo donax.</title>
        <authorList>
            <person name="Barrero R.A."/>
            <person name="Guerrero F.D."/>
            <person name="Moolhuijzen P."/>
            <person name="Goolsby J.A."/>
            <person name="Tidwell J."/>
            <person name="Bellgard S.E."/>
            <person name="Bellgard M.I."/>
        </authorList>
    </citation>
    <scope>NUCLEOTIDE SEQUENCE</scope>
    <source>
        <tissue evidence="1">Shoot tissue taken approximately 20 cm above the soil surface</tissue>
    </source>
</reference>
<dbReference type="EMBL" id="GBRH01217511">
    <property type="protein sequence ID" value="JAD80384.1"/>
    <property type="molecule type" value="Transcribed_RNA"/>
</dbReference>
<sequence>MCPSDLRVVAASGGGGGVIACRSACNAYGTPALLLHRSVRHAGGVRADQLLAGVQKRLPGGIQLRLRRRQQHLHMLRRLQL</sequence>
<accession>A0A0A9CVK8</accession>
<protein>
    <submittedName>
        <fullName evidence="1">Uncharacterized protein</fullName>
    </submittedName>
</protein>
<dbReference type="PROSITE" id="PS51257">
    <property type="entry name" value="PROKAR_LIPOPROTEIN"/>
    <property type="match status" value="1"/>
</dbReference>
<evidence type="ECO:0000313" key="1">
    <source>
        <dbReference type="EMBL" id="JAD80384.1"/>
    </source>
</evidence>